<dbReference type="InterPro" id="IPR001478">
    <property type="entry name" value="PDZ"/>
</dbReference>
<gene>
    <name evidence="2" type="ORF">HNAJ_LOCUS5711</name>
</gene>
<dbReference type="STRING" id="102285.A0A0R3TF74"/>
<dbReference type="PROSITE" id="PS50106">
    <property type="entry name" value="PDZ"/>
    <property type="match status" value="1"/>
</dbReference>
<dbReference type="Pfam" id="PF00595">
    <property type="entry name" value="PDZ"/>
    <property type="match status" value="1"/>
</dbReference>
<evidence type="ECO:0000313" key="4">
    <source>
        <dbReference type="WBParaSite" id="HNAJ_0000571401-mRNA-1"/>
    </source>
</evidence>
<sequence>MRYIIDENTRSTESSETRCWTSNQPPATFVRTALLQRNPGEEGFGFVLTNSKSSTSRRPGDHCIARVVPGSASDRSRLLHVGDRLISVNGVNVTNLPREEVVRLVKSSGSQLALSFLSHSARMLNALCARCIAKIRGFLDLEVAVMPSYEQMQFYSSQFFPNQQRQQHQHHHQKARAIFFQVTLFRSSRGFGFSIRGGHEFNQMPLAVLRVEFTVKSSNTSGSFKVKELNSTQSVEDARILIITPKDGEAGAICPDHFTTMDAIVACKQTNFGIGGRIVEVSTYQ</sequence>
<dbReference type="PANTHER" id="PTHR10316">
    <property type="entry name" value="MEMBRANE ASSOCIATED GUANYLATE KINASE-RELATED"/>
    <property type="match status" value="1"/>
</dbReference>
<feature type="domain" description="PDZ" evidence="1">
    <location>
        <begin position="32"/>
        <end position="120"/>
    </location>
</feature>
<dbReference type="PANTHER" id="PTHR10316:SF40">
    <property type="entry name" value="LD27118P"/>
    <property type="match status" value="1"/>
</dbReference>
<evidence type="ECO:0000313" key="3">
    <source>
        <dbReference type="Proteomes" id="UP000278807"/>
    </source>
</evidence>
<organism evidence="4">
    <name type="scientific">Rodentolepis nana</name>
    <name type="common">Dwarf tapeworm</name>
    <name type="synonym">Hymenolepis nana</name>
    <dbReference type="NCBI Taxonomy" id="102285"/>
    <lineage>
        <taxon>Eukaryota</taxon>
        <taxon>Metazoa</taxon>
        <taxon>Spiralia</taxon>
        <taxon>Lophotrochozoa</taxon>
        <taxon>Platyhelminthes</taxon>
        <taxon>Cestoda</taxon>
        <taxon>Eucestoda</taxon>
        <taxon>Cyclophyllidea</taxon>
        <taxon>Hymenolepididae</taxon>
        <taxon>Rodentolepis</taxon>
    </lineage>
</organism>
<protein>
    <submittedName>
        <fullName evidence="4">PDZ domain-containing protein</fullName>
    </submittedName>
</protein>
<reference evidence="4" key="1">
    <citation type="submission" date="2017-02" db="UniProtKB">
        <authorList>
            <consortium name="WormBaseParasite"/>
        </authorList>
    </citation>
    <scope>IDENTIFICATION</scope>
</reference>
<dbReference type="OrthoDB" id="64867at2759"/>
<accession>A0A0R3TF74</accession>
<dbReference type="WBParaSite" id="HNAJ_0000571401-mRNA-1">
    <property type="protein sequence ID" value="HNAJ_0000571401-mRNA-1"/>
    <property type="gene ID" value="HNAJ_0000571401"/>
</dbReference>
<evidence type="ECO:0000313" key="2">
    <source>
        <dbReference type="EMBL" id="VDO01571.1"/>
    </source>
</evidence>
<dbReference type="Gene3D" id="2.30.42.10">
    <property type="match status" value="2"/>
</dbReference>
<dbReference type="AlphaFoldDB" id="A0A0R3TF74"/>
<dbReference type="SUPFAM" id="SSF50156">
    <property type="entry name" value="PDZ domain-like"/>
    <property type="match status" value="1"/>
</dbReference>
<keyword evidence="3" id="KW-1185">Reference proteome</keyword>
<reference evidence="2 3" key="2">
    <citation type="submission" date="2018-11" db="EMBL/GenBank/DDBJ databases">
        <authorList>
            <consortium name="Pathogen Informatics"/>
        </authorList>
    </citation>
    <scope>NUCLEOTIDE SEQUENCE [LARGE SCALE GENOMIC DNA]</scope>
</reference>
<evidence type="ECO:0000259" key="1">
    <source>
        <dbReference type="PROSITE" id="PS50106"/>
    </source>
</evidence>
<dbReference type="Proteomes" id="UP000278807">
    <property type="component" value="Unassembled WGS sequence"/>
</dbReference>
<dbReference type="EMBL" id="UZAE01005266">
    <property type="protein sequence ID" value="VDO01571.1"/>
    <property type="molecule type" value="Genomic_DNA"/>
</dbReference>
<dbReference type="GO" id="GO:0007165">
    <property type="term" value="P:signal transduction"/>
    <property type="evidence" value="ECO:0007669"/>
    <property type="project" value="TreeGrafter"/>
</dbReference>
<name>A0A0R3TF74_RODNA</name>
<dbReference type="InterPro" id="IPR036034">
    <property type="entry name" value="PDZ_sf"/>
</dbReference>
<dbReference type="SMART" id="SM00228">
    <property type="entry name" value="PDZ"/>
    <property type="match status" value="1"/>
</dbReference>
<proteinExistence type="predicted"/>
<dbReference type="GO" id="GO:0005737">
    <property type="term" value="C:cytoplasm"/>
    <property type="evidence" value="ECO:0007669"/>
    <property type="project" value="TreeGrafter"/>
</dbReference>